<feature type="region of interest" description="Disordered" evidence="1">
    <location>
        <begin position="392"/>
        <end position="415"/>
    </location>
</feature>
<feature type="region of interest" description="Disordered" evidence="1">
    <location>
        <begin position="466"/>
        <end position="493"/>
    </location>
</feature>
<organism evidence="2 3">
    <name type="scientific">Diaphorina citri</name>
    <name type="common">Asian citrus psyllid</name>
    <dbReference type="NCBI Taxonomy" id="121845"/>
    <lineage>
        <taxon>Eukaryota</taxon>
        <taxon>Metazoa</taxon>
        <taxon>Ecdysozoa</taxon>
        <taxon>Arthropoda</taxon>
        <taxon>Hexapoda</taxon>
        <taxon>Insecta</taxon>
        <taxon>Pterygota</taxon>
        <taxon>Neoptera</taxon>
        <taxon>Paraneoptera</taxon>
        <taxon>Hemiptera</taxon>
        <taxon>Sternorrhyncha</taxon>
        <taxon>Psylloidea</taxon>
        <taxon>Psyllidae</taxon>
        <taxon>Diaphorininae</taxon>
        <taxon>Diaphorina</taxon>
    </lineage>
</organism>
<protein>
    <submittedName>
        <fullName evidence="3">Baculoviral IAP repeat-containing protein 6-like</fullName>
    </submittedName>
</protein>
<name>A0A3Q0JKA4_DIACI</name>
<sequence length="550" mass="59023">MTVATACQSPASTATLLASGLPARLSTAVLEFCLTQQGSQVLTDADKATNHHNGLTLNANHVGTILKFFTSLCSTTIMKDWLGTPEGSVFWVPLLRYLDQKTSEGTGFGYSWELSSVIPQLEALTTKLLSQATSVHPGNQTLLARVLSDLITQHTQTQMSGFTRRLVLQLLLESEKILVCIDRPAVSTAGEVSSALPHPHPSFGIGHKQHLLHLPTDTSISDILLCNLSTSSDIPSMVKNSFKQGKEQSKERDPQLWEIQETLSATLTAGNTAKDKRLKDSKNAAVKPLKKRSLSTAGDSSVLSFSQLVWTVRHEQIPDELPHGLTLSQLLYLYPPSTPHLKLSITPPSGSQSSGDNEEKNASLLNTPHLQTPLLFGSDQKLDMEDINDMTEAEGSGGTCKNKKSTDPPSSAGMGATVPPHSLAAFGLFLRLPGYADVLLKDKKKAMYLLRLVLGVTDDGEGDINDMTEAEGSGGTCKNKKSTDPPSSAGMGATVPPHSLAAFGLFLRLPGYADVLLKDKKKAMYLLRLVLGVTDDGEGGTISFVRNNTG</sequence>
<gene>
    <name evidence="3" type="primary">LOC103520832</name>
</gene>
<evidence type="ECO:0000313" key="3">
    <source>
        <dbReference type="RefSeq" id="XP_026687603.1"/>
    </source>
</evidence>
<proteinExistence type="predicted"/>
<dbReference type="GeneID" id="103520832"/>
<dbReference type="KEGG" id="dci:103520832"/>
<reference evidence="3" key="1">
    <citation type="submission" date="2025-08" db="UniProtKB">
        <authorList>
            <consortium name="RefSeq"/>
        </authorList>
    </citation>
    <scope>IDENTIFICATION</scope>
</reference>
<dbReference type="RefSeq" id="XP_026687603.1">
    <property type="nucleotide sequence ID" value="XM_026831802.1"/>
</dbReference>
<evidence type="ECO:0000256" key="1">
    <source>
        <dbReference type="SAM" id="MobiDB-lite"/>
    </source>
</evidence>
<accession>A0A3Q0JKA4</accession>
<dbReference type="STRING" id="121845.A0A3Q0JKA4"/>
<dbReference type="Proteomes" id="UP000079169">
    <property type="component" value="Unplaced"/>
</dbReference>
<dbReference type="PaxDb" id="121845-A0A3Q0JKA4"/>
<keyword evidence="2" id="KW-1185">Reference proteome</keyword>
<evidence type="ECO:0000313" key="2">
    <source>
        <dbReference type="Proteomes" id="UP000079169"/>
    </source>
</evidence>
<dbReference type="AlphaFoldDB" id="A0A3Q0JKA4"/>